<dbReference type="PROSITE" id="PS51257">
    <property type="entry name" value="PROKAR_LIPOPROTEIN"/>
    <property type="match status" value="1"/>
</dbReference>
<gene>
    <name evidence="1" type="ORF">GQ55_3G204000</name>
</gene>
<sequence length="50" mass="5410">MAAWRRLIFACCSSRTRPCSPATCCLTSSCTFSISFGFLMSSAIAHSNDL</sequence>
<dbReference type="EMBL" id="CM009751">
    <property type="protein sequence ID" value="PUZ65194.1"/>
    <property type="molecule type" value="Genomic_DNA"/>
</dbReference>
<dbReference type="Gramene" id="PUZ65194">
    <property type="protein sequence ID" value="PUZ65194"/>
    <property type="gene ID" value="GQ55_3G204000"/>
</dbReference>
<evidence type="ECO:0000313" key="1">
    <source>
        <dbReference type="EMBL" id="PUZ65194.1"/>
    </source>
</evidence>
<organism evidence="1 2">
    <name type="scientific">Panicum hallii var. hallii</name>
    <dbReference type="NCBI Taxonomy" id="1504633"/>
    <lineage>
        <taxon>Eukaryota</taxon>
        <taxon>Viridiplantae</taxon>
        <taxon>Streptophyta</taxon>
        <taxon>Embryophyta</taxon>
        <taxon>Tracheophyta</taxon>
        <taxon>Spermatophyta</taxon>
        <taxon>Magnoliopsida</taxon>
        <taxon>Liliopsida</taxon>
        <taxon>Poales</taxon>
        <taxon>Poaceae</taxon>
        <taxon>PACMAD clade</taxon>
        <taxon>Panicoideae</taxon>
        <taxon>Panicodae</taxon>
        <taxon>Paniceae</taxon>
        <taxon>Panicinae</taxon>
        <taxon>Panicum</taxon>
        <taxon>Panicum sect. Panicum</taxon>
    </lineage>
</organism>
<proteinExistence type="predicted"/>
<reference evidence="1 2" key="1">
    <citation type="submission" date="2018-04" db="EMBL/GenBank/DDBJ databases">
        <title>WGS assembly of Panicum hallii var. hallii HAL2.</title>
        <authorList>
            <person name="Lovell J."/>
            <person name="Jenkins J."/>
            <person name="Lowry D."/>
            <person name="Mamidi S."/>
            <person name="Sreedasyam A."/>
            <person name="Weng X."/>
            <person name="Barry K."/>
            <person name="Bonette J."/>
            <person name="Campitelli B."/>
            <person name="Daum C."/>
            <person name="Gordon S."/>
            <person name="Gould B."/>
            <person name="Lipzen A."/>
            <person name="MacQueen A."/>
            <person name="Palacio-Mejia J."/>
            <person name="Plott C."/>
            <person name="Shakirov E."/>
            <person name="Shu S."/>
            <person name="Yoshinaga Y."/>
            <person name="Zane M."/>
            <person name="Rokhsar D."/>
            <person name="Grimwood J."/>
            <person name="Schmutz J."/>
            <person name="Juenger T."/>
        </authorList>
    </citation>
    <scope>NUCLEOTIDE SEQUENCE [LARGE SCALE GENOMIC DNA]</scope>
    <source>
        <strain evidence="2">cv. HAL2</strain>
    </source>
</reference>
<accession>A0A2T7EBI4</accession>
<name>A0A2T7EBI4_9POAL</name>
<protein>
    <submittedName>
        <fullName evidence="1">Uncharacterized protein</fullName>
    </submittedName>
</protein>
<evidence type="ECO:0000313" key="2">
    <source>
        <dbReference type="Proteomes" id="UP000244336"/>
    </source>
</evidence>
<keyword evidence="2" id="KW-1185">Reference proteome</keyword>
<dbReference type="Proteomes" id="UP000244336">
    <property type="component" value="Chromosome 3"/>
</dbReference>
<dbReference type="AlphaFoldDB" id="A0A2T7EBI4"/>